<organism evidence="2 3">
    <name type="scientific">Candidatus Synchoanobacter obligatus</name>
    <dbReference type="NCBI Taxonomy" id="2919597"/>
    <lineage>
        <taxon>Bacteria</taxon>
        <taxon>Pseudomonadati</taxon>
        <taxon>Pseudomonadota</taxon>
        <taxon>Gammaproteobacteria</taxon>
        <taxon>Candidatus Comchoanobacterales</taxon>
        <taxon>Candidatus Comchoanobacteraceae</taxon>
        <taxon>Candidatus Synchoanobacter</taxon>
    </lineage>
</organism>
<evidence type="ECO:0000313" key="3">
    <source>
        <dbReference type="Proteomes" id="UP001320768"/>
    </source>
</evidence>
<name>A0ABT1L5W2_9GAMM</name>
<sequence length="77" mass="8873">MYDKDIFSHSIALSWRFLLVFLLVETLYGYIVPDAVYELDESGFLLFMLVVTCLKIFCSTYGALLWLTITARNKHSG</sequence>
<feature type="transmembrane region" description="Helical" evidence="1">
    <location>
        <begin position="44"/>
        <end position="67"/>
    </location>
</feature>
<protein>
    <submittedName>
        <fullName evidence="2">Uncharacterized protein</fullName>
    </submittedName>
</protein>
<dbReference type="RefSeq" id="WP_258569680.1">
    <property type="nucleotide sequence ID" value="NZ_JAKUDN010000002.1"/>
</dbReference>
<evidence type="ECO:0000313" key="2">
    <source>
        <dbReference type="EMBL" id="MCP8352574.1"/>
    </source>
</evidence>
<dbReference type="Proteomes" id="UP001320768">
    <property type="component" value="Unassembled WGS sequence"/>
</dbReference>
<keyword evidence="1" id="KW-1133">Transmembrane helix</keyword>
<dbReference type="EMBL" id="JAKUDN010000002">
    <property type="protein sequence ID" value="MCP8352574.1"/>
    <property type="molecule type" value="Genomic_DNA"/>
</dbReference>
<keyword evidence="1" id="KW-0472">Membrane</keyword>
<comment type="caution">
    <text evidence="2">The sequence shown here is derived from an EMBL/GenBank/DDBJ whole genome shotgun (WGS) entry which is preliminary data.</text>
</comment>
<gene>
    <name evidence="2" type="ORF">MKS91_04650</name>
</gene>
<feature type="transmembrane region" description="Helical" evidence="1">
    <location>
        <begin position="12"/>
        <end position="32"/>
    </location>
</feature>
<keyword evidence="1" id="KW-0812">Transmembrane</keyword>
<proteinExistence type="predicted"/>
<accession>A0ABT1L5W2</accession>
<evidence type="ECO:0000256" key="1">
    <source>
        <dbReference type="SAM" id="Phobius"/>
    </source>
</evidence>
<keyword evidence="3" id="KW-1185">Reference proteome</keyword>
<reference evidence="2 3" key="1">
    <citation type="journal article" date="2022" name="Nat. Microbiol.">
        <title>The microbiome of a bacterivorous marine choanoflagellate contains a resource-demanding obligate bacterial associate.</title>
        <authorList>
            <person name="Needham D.M."/>
            <person name="Poirier C."/>
            <person name="Bachy C."/>
            <person name="George E.E."/>
            <person name="Wilken S."/>
            <person name="Yung C.C.M."/>
            <person name="Limardo A.J."/>
            <person name="Morando M."/>
            <person name="Sudek L."/>
            <person name="Malmstrom R.R."/>
            <person name="Keeling P.J."/>
            <person name="Santoro A.E."/>
            <person name="Worden A.Z."/>
        </authorList>
    </citation>
    <scope>NUCLEOTIDE SEQUENCE [LARGE SCALE GENOMIC DNA]</scope>
    <source>
        <strain evidence="2 3">Comchoano-2</strain>
    </source>
</reference>